<dbReference type="Gene3D" id="1.10.10.60">
    <property type="entry name" value="Homeodomain-like"/>
    <property type="match status" value="1"/>
</dbReference>
<feature type="region of interest" description="Disordered" evidence="4">
    <location>
        <begin position="607"/>
        <end position="641"/>
    </location>
</feature>
<evidence type="ECO:0000256" key="4">
    <source>
        <dbReference type="SAM" id="MobiDB-lite"/>
    </source>
</evidence>
<organism evidence="6 7">
    <name type="scientific">Lecanosticta acicola</name>
    <dbReference type="NCBI Taxonomy" id="111012"/>
    <lineage>
        <taxon>Eukaryota</taxon>
        <taxon>Fungi</taxon>
        <taxon>Dikarya</taxon>
        <taxon>Ascomycota</taxon>
        <taxon>Pezizomycotina</taxon>
        <taxon>Dothideomycetes</taxon>
        <taxon>Dothideomycetidae</taxon>
        <taxon>Mycosphaerellales</taxon>
        <taxon>Mycosphaerellaceae</taxon>
        <taxon>Lecanosticta</taxon>
    </lineage>
</organism>
<dbReference type="GO" id="GO:0042803">
    <property type="term" value="F:protein homodimerization activity"/>
    <property type="evidence" value="ECO:0007669"/>
    <property type="project" value="InterPro"/>
</dbReference>
<keyword evidence="3" id="KW-0131">Cell cycle</keyword>
<name>A0AAI8Z9C4_9PEZI</name>
<accession>A0AAI8Z9C4</accession>
<dbReference type="InterPro" id="IPR013867">
    <property type="entry name" value="Telomere_rpt-bd_fac_dimer_dom"/>
</dbReference>
<dbReference type="PANTHER" id="PTHR47807">
    <property type="entry name" value="PROTEIN TBF1"/>
    <property type="match status" value="1"/>
</dbReference>
<feature type="region of interest" description="Disordered" evidence="4">
    <location>
        <begin position="495"/>
        <end position="520"/>
    </location>
</feature>
<dbReference type="PANTHER" id="PTHR47807:SF1">
    <property type="entry name" value="PROTEIN TBF1"/>
    <property type="match status" value="1"/>
</dbReference>
<dbReference type="GO" id="GO:0010833">
    <property type="term" value="P:telomere maintenance via telomere lengthening"/>
    <property type="evidence" value="ECO:0007669"/>
    <property type="project" value="TreeGrafter"/>
</dbReference>
<keyword evidence="7" id="KW-1185">Reference proteome</keyword>
<evidence type="ECO:0000256" key="1">
    <source>
        <dbReference type="ARBA" id="ARBA00023125"/>
    </source>
</evidence>
<dbReference type="CDD" id="cd11660">
    <property type="entry name" value="SANT_TRF"/>
    <property type="match status" value="1"/>
</dbReference>
<feature type="domain" description="Telomere repeat-binding factor dimerisation" evidence="5">
    <location>
        <begin position="231"/>
        <end position="458"/>
    </location>
</feature>
<feature type="region of interest" description="Disordered" evidence="4">
    <location>
        <begin position="1"/>
        <end position="72"/>
    </location>
</feature>
<protein>
    <submittedName>
        <fullName evidence="6">Transcription factor TBF1</fullName>
    </submittedName>
</protein>
<feature type="compositionally biased region" description="Acidic residues" evidence="4">
    <location>
        <begin position="610"/>
        <end position="626"/>
    </location>
</feature>
<proteinExistence type="predicted"/>
<evidence type="ECO:0000313" key="6">
    <source>
        <dbReference type="EMBL" id="CAK4034858.1"/>
    </source>
</evidence>
<gene>
    <name evidence="6" type="ORF">LECACI_7A010016</name>
</gene>
<dbReference type="Proteomes" id="UP001296104">
    <property type="component" value="Unassembled WGS sequence"/>
</dbReference>
<evidence type="ECO:0000259" key="5">
    <source>
        <dbReference type="Pfam" id="PF08558"/>
    </source>
</evidence>
<dbReference type="Pfam" id="PF08558">
    <property type="entry name" value="TRF"/>
    <property type="match status" value="1"/>
</dbReference>
<evidence type="ECO:0000313" key="7">
    <source>
        <dbReference type="Proteomes" id="UP001296104"/>
    </source>
</evidence>
<feature type="region of interest" description="Disordered" evidence="4">
    <location>
        <begin position="127"/>
        <end position="146"/>
    </location>
</feature>
<feature type="region of interest" description="Disordered" evidence="4">
    <location>
        <begin position="86"/>
        <end position="105"/>
    </location>
</feature>
<feature type="compositionally biased region" description="Basic and acidic residues" evidence="4">
    <location>
        <begin position="37"/>
        <end position="48"/>
    </location>
</feature>
<dbReference type="AlphaFoldDB" id="A0AAI8Z9C4"/>
<dbReference type="GO" id="GO:0003691">
    <property type="term" value="F:double-stranded telomeric DNA binding"/>
    <property type="evidence" value="ECO:0007669"/>
    <property type="project" value="TreeGrafter"/>
</dbReference>
<dbReference type="SUPFAM" id="SSF46689">
    <property type="entry name" value="Homeodomain-like"/>
    <property type="match status" value="1"/>
</dbReference>
<dbReference type="InterPro" id="IPR052833">
    <property type="entry name" value="Telomeric_DNA-bd_trans-reg"/>
</dbReference>
<comment type="caution">
    <text evidence="6">The sequence shown here is derived from an EMBL/GenBank/DDBJ whole genome shotgun (WGS) entry which is preliminary data.</text>
</comment>
<dbReference type="EMBL" id="CAVMBE010000142">
    <property type="protein sequence ID" value="CAK4034858.1"/>
    <property type="molecule type" value="Genomic_DNA"/>
</dbReference>
<evidence type="ECO:0000256" key="3">
    <source>
        <dbReference type="ARBA" id="ARBA00023306"/>
    </source>
</evidence>
<keyword evidence="2" id="KW-0539">Nucleus</keyword>
<keyword evidence="1" id="KW-0238">DNA-binding</keyword>
<reference evidence="6" key="1">
    <citation type="submission" date="2023-11" db="EMBL/GenBank/DDBJ databases">
        <authorList>
            <person name="Alioto T."/>
            <person name="Alioto T."/>
            <person name="Gomez Garrido J."/>
        </authorList>
    </citation>
    <scope>NUCLEOTIDE SEQUENCE</scope>
</reference>
<feature type="compositionally biased region" description="Polar residues" evidence="4">
    <location>
        <begin position="60"/>
        <end position="72"/>
    </location>
</feature>
<sequence length="641" mass="69352">MHDAQSVVGANNACMPNKRRRLDDAAAEEGAPSAAEGYDRPWEEDSRTASHAPGTAGRTFVSSGQQNGSAYGSSHVAADYAASQGMGATEGSGWQQNSESSAYPDLAPYQQQPYFYGQANQPGYNSSWAPTAPASQPYGHTATSGSYSVGEQAGTATMPYFPPQQPNVNGAETTDVPLDEPNSNYSRLPSLEVSNQYASYTQPSHTAALAQREAAKSSAYYFDDASMHLKIQSLPILDNLATQLIHTISKASFPQIQDLMRGAGESEDTQAYRTLKNLFDQTRKVYSRDTPFIDAIAIQMFQPNQQEIIRKANIATFIASILGAHDVSFFHLNEFFMETFVPLGHRLLKWQGAIYLDLKTQIYISALMNSDGSPEAMLDELFPADLDAQILTRHPDAPSLSPSEQDFIDRSRARKKYLLEEPSSQEAIHELPQKYQWNDFVREFATCITKNVDGIMNVPIRSQTASGGNSAARAAQDANGNGGAAGGVATLANGAKAGGSGAQAPESRKAAAAASTVRQPWTKPEEDALLAGLERVNGPHWSQILALYGRGGSVSEVLKDRNQVQLKDKARNLKLWYLKTGKEVPPALRGVTGELRKRGGARARAALGLMDEEEQSAGADGDDDEADKATSKRSKKKTSKK</sequence>
<dbReference type="InterPro" id="IPR009057">
    <property type="entry name" value="Homeodomain-like_sf"/>
</dbReference>
<feature type="compositionally biased region" description="Basic residues" evidence="4">
    <location>
        <begin position="631"/>
        <end position="641"/>
    </location>
</feature>
<evidence type="ECO:0000256" key="2">
    <source>
        <dbReference type="ARBA" id="ARBA00023242"/>
    </source>
</evidence>
<feature type="compositionally biased region" description="Polar residues" evidence="4">
    <location>
        <begin position="92"/>
        <end position="101"/>
    </location>
</feature>
<dbReference type="FunFam" id="1.10.10.60:FF:000137">
    <property type="entry name" value="MYB DNA binding protein"/>
    <property type="match status" value="1"/>
</dbReference>